<keyword evidence="1" id="KW-0472">Membrane</keyword>
<keyword evidence="1" id="KW-0812">Transmembrane</keyword>
<accession>A0A6G9YFK6</accession>
<protein>
    <submittedName>
        <fullName evidence="2">Uncharacterized protein</fullName>
    </submittedName>
</protein>
<feature type="transmembrane region" description="Helical" evidence="1">
    <location>
        <begin position="12"/>
        <end position="32"/>
    </location>
</feature>
<keyword evidence="1" id="KW-1133">Transmembrane helix</keyword>
<gene>
    <name evidence="2" type="ORF">F5544_20275</name>
</gene>
<reference evidence="2 3" key="1">
    <citation type="journal article" date="2019" name="ACS Chem. Biol.">
        <title>Identification and Mobilization of a Cryptic Antibiotic Biosynthesis Gene Locus from a Human-Pathogenic Nocardia Isolate.</title>
        <authorList>
            <person name="Herisse M."/>
            <person name="Ishida K."/>
            <person name="Porter J.L."/>
            <person name="Howden B."/>
            <person name="Hertweck C."/>
            <person name="Stinear T.P."/>
            <person name="Pidot S.J."/>
        </authorList>
    </citation>
    <scope>NUCLEOTIDE SEQUENCE [LARGE SCALE GENOMIC DNA]</scope>
    <source>
        <strain evidence="2 3">AUSMDU00012717</strain>
    </source>
</reference>
<feature type="transmembrane region" description="Helical" evidence="1">
    <location>
        <begin position="52"/>
        <end position="70"/>
    </location>
</feature>
<dbReference type="Proteomes" id="UP000503540">
    <property type="component" value="Chromosome"/>
</dbReference>
<feature type="transmembrane region" description="Helical" evidence="1">
    <location>
        <begin position="133"/>
        <end position="156"/>
    </location>
</feature>
<dbReference type="RefSeq" id="WP_167474674.1">
    <property type="nucleotide sequence ID" value="NZ_CP046172.1"/>
</dbReference>
<evidence type="ECO:0000313" key="3">
    <source>
        <dbReference type="Proteomes" id="UP000503540"/>
    </source>
</evidence>
<evidence type="ECO:0000313" key="2">
    <source>
        <dbReference type="EMBL" id="QIS11920.1"/>
    </source>
</evidence>
<dbReference type="AlphaFoldDB" id="A0A6G9YFK6"/>
<organism evidence="2 3">
    <name type="scientific">Nocardia arthritidis</name>
    <dbReference type="NCBI Taxonomy" id="228602"/>
    <lineage>
        <taxon>Bacteria</taxon>
        <taxon>Bacillati</taxon>
        <taxon>Actinomycetota</taxon>
        <taxon>Actinomycetes</taxon>
        <taxon>Mycobacteriales</taxon>
        <taxon>Nocardiaceae</taxon>
        <taxon>Nocardia</taxon>
    </lineage>
</organism>
<evidence type="ECO:0000256" key="1">
    <source>
        <dbReference type="SAM" id="Phobius"/>
    </source>
</evidence>
<keyword evidence="3" id="KW-1185">Reference proteome</keyword>
<sequence>MIDPRFHRQPQSSTVTAIPAGVVAFVGGIIILSDLPILLLFDSADIDDPPVFLSKLLELLLLAFGLLLVVGGIRTFRRQKGAHTLLGVGGIGTLAVSVIKIPTCGNGGIPQCEDVTGGHHSVSVTTDLTPVSAIGVVFGITVLVLTFLPSTLRWLADRRTHD</sequence>
<dbReference type="EMBL" id="CP046172">
    <property type="protein sequence ID" value="QIS11920.1"/>
    <property type="molecule type" value="Genomic_DNA"/>
</dbReference>
<feature type="transmembrane region" description="Helical" evidence="1">
    <location>
        <begin position="82"/>
        <end position="101"/>
    </location>
</feature>
<dbReference type="KEGG" id="nah:F5544_20275"/>
<name>A0A6G9YFK6_9NOCA</name>
<proteinExistence type="predicted"/>